<dbReference type="GO" id="GO:0005789">
    <property type="term" value="C:endoplasmic reticulum membrane"/>
    <property type="evidence" value="ECO:0007669"/>
    <property type="project" value="UniProtKB-SubCell"/>
</dbReference>
<proteinExistence type="predicted"/>
<gene>
    <name evidence="8" type="ORF">G7Z17_g5786</name>
</gene>
<feature type="compositionally biased region" description="Polar residues" evidence="6">
    <location>
        <begin position="410"/>
        <end position="437"/>
    </location>
</feature>
<evidence type="ECO:0000256" key="4">
    <source>
        <dbReference type="ARBA" id="ARBA00041575"/>
    </source>
</evidence>
<dbReference type="GO" id="GO:0006986">
    <property type="term" value="P:response to unfolded protein"/>
    <property type="evidence" value="ECO:0007669"/>
    <property type="project" value="UniProtKB-KW"/>
</dbReference>
<evidence type="ECO:0000256" key="1">
    <source>
        <dbReference type="ARBA" id="ARBA00004406"/>
    </source>
</evidence>
<dbReference type="Gene3D" id="3.10.20.90">
    <property type="entry name" value="Phosphatidylinositol 3-kinase Catalytic Subunit, Chain A, domain 1"/>
    <property type="match status" value="1"/>
</dbReference>
<dbReference type="AlphaFoldDB" id="A0A9P5H631"/>
<name>A0A9P5H631_9HYPO</name>
<evidence type="ECO:0000256" key="2">
    <source>
        <dbReference type="ARBA" id="ARBA00023230"/>
    </source>
</evidence>
<organism evidence="8 9">
    <name type="scientific">Cylindrodendrum hubeiense</name>
    <dbReference type="NCBI Taxonomy" id="595255"/>
    <lineage>
        <taxon>Eukaryota</taxon>
        <taxon>Fungi</taxon>
        <taxon>Dikarya</taxon>
        <taxon>Ascomycota</taxon>
        <taxon>Pezizomycotina</taxon>
        <taxon>Sordariomycetes</taxon>
        <taxon>Hypocreomycetidae</taxon>
        <taxon>Hypocreales</taxon>
        <taxon>Nectriaceae</taxon>
        <taxon>Cylindrodendrum</taxon>
    </lineage>
</organism>
<comment type="caution">
    <text evidence="8">The sequence shown here is derived from an EMBL/GenBank/DDBJ whole genome shotgun (WGS) entry which is preliminary data.</text>
</comment>
<dbReference type="InterPro" id="IPR029071">
    <property type="entry name" value="Ubiquitin-like_domsf"/>
</dbReference>
<evidence type="ECO:0000313" key="9">
    <source>
        <dbReference type="Proteomes" id="UP000722485"/>
    </source>
</evidence>
<reference evidence="8" key="1">
    <citation type="submission" date="2020-03" db="EMBL/GenBank/DDBJ databases">
        <title>Draft Genome Sequence of Cylindrodendrum hubeiense.</title>
        <authorList>
            <person name="Buettner E."/>
            <person name="Kellner H."/>
        </authorList>
    </citation>
    <scope>NUCLEOTIDE SEQUENCE</scope>
    <source>
        <strain evidence="8">IHI 201604</strain>
    </source>
</reference>
<evidence type="ECO:0000256" key="6">
    <source>
        <dbReference type="SAM" id="MobiDB-lite"/>
    </source>
</evidence>
<feature type="region of interest" description="Disordered" evidence="6">
    <location>
        <begin position="112"/>
        <end position="276"/>
    </location>
</feature>
<comment type="subunit">
    <text evidence="3">Directly interacts with VCP. Interacts with UBQLN1. Forms a complex with VCP and UBQLN1.</text>
</comment>
<dbReference type="GO" id="GO:0036503">
    <property type="term" value="P:ERAD pathway"/>
    <property type="evidence" value="ECO:0007669"/>
    <property type="project" value="TreeGrafter"/>
</dbReference>
<dbReference type="SUPFAM" id="SSF54236">
    <property type="entry name" value="Ubiquitin-like"/>
    <property type="match status" value="1"/>
</dbReference>
<feature type="compositionally biased region" description="Low complexity" evidence="6">
    <location>
        <begin position="397"/>
        <end position="409"/>
    </location>
</feature>
<evidence type="ECO:0000313" key="8">
    <source>
        <dbReference type="EMBL" id="KAF7550369.1"/>
    </source>
</evidence>
<feature type="region of interest" description="Disordered" evidence="6">
    <location>
        <begin position="324"/>
        <end position="343"/>
    </location>
</feature>
<keyword evidence="2" id="KW-0834">Unfolded protein response</keyword>
<keyword evidence="9" id="KW-1185">Reference proteome</keyword>
<feature type="compositionally biased region" description="Basic and acidic residues" evidence="6">
    <location>
        <begin position="206"/>
        <end position="253"/>
    </location>
</feature>
<dbReference type="Pfam" id="PF23187">
    <property type="entry name" value="UBX7_N"/>
    <property type="match status" value="1"/>
</dbReference>
<feature type="compositionally biased region" description="Basic and acidic residues" evidence="6">
    <location>
        <begin position="151"/>
        <end position="197"/>
    </location>
</feature>
<accession>A0A9P5H631</accession>
<dbReference type="PANTHER" id="PTHR46424:SF1">
    <property type="entry name" value="UBX DOMAIN-CONTAINING PROTEIN 4"/>
    <property type="match status" value="1"/>
</dbReference>
<evidence type="ECO:0000256" key="3">
    <source>
        <dbReference type="ARBA" id="ARBA00038812"/>
    </source>
</evidence>
<dbReference type="InterPro" id="IPR036249">
    <property type="entry name" value="Thioredoxin-like_sf"/>
</dbReference>
<dbReference type="Pfam" id="PF00789">
    <property type="entry name" value="UBX"/>
    <property type="match status" value="1"/>
</dbReference>
<feature type="compositionally biased region" description="Low complexity" evidence="6">
    <location>
        <begin position="133"/>
        <end position="150"/>
    </location>
</feature>
<dbReference type="Proteomes" id="UP000722485">
    <property type="component" value="Unassembled WGS sequence"/>
</dbReference>
<sequence length="449" mass="49581">MFYEGTLQDGISTAVGQQKLVLCFVTDESEESTQWENEFLLDETLGKLIKDQSVALRLTAGSDEAGYLAQIFPLPRTPTVVVIKNGELKEYITPGTTKEDFFRRIQNAFSATSSSAQPVSASTSTPQPEPAPVGSTSQGVSSSGESSTSENVRRILNERAAKLKVQKEEAERKAKEQAKEERTKAKAKGKAEAEAGAKTDNAVAHKAAEAVKKKRQEQQEERRRILKRIEDDKAERRLRAQAREQKRAEDLKGGDVASSLVNAPESKLPSTTRGSGMTSLQVRMFDGSTLRSRFKTTSPLKDIRDWVDKNRTDGSQPYTFKQVLTPSPNKTIDETEEDKSVGELGLSPSSTLVLIPVKNFSSAYDASSQNIVSRFFAFILSIFSWFFGLFSSGDRQGPPAAAGGESAEAQDQSRVQGFQNQSDRQRDQQLYNGNSLNFEPRPDEEEKDD</sequence>
<dbReference type="OrthoDB" id="2445133at2759"/>
<protein>
    <recommendedName>
        <fullName evidence="4">UBX domain-containing protein 2</fullName>
    </recommendedName>
</protein>
<dbReference type="PROSITE" id="PS50033">
    <property type="entry name" value="UBX"/>
    <property type="match status" value="1"/>
</dbReference>
<feature type="region of interest" description="Disordered" evidence="6">
    <location>
        <begin position="396"/>
        <end position="449"/>
    </location>
</feature>
<dbReference type="PANTHER" id="PTHR46424">
    <property type="entry name" value="UBX DOMAIN-CONTAINING PROTEIN 4"/>
    <property type="match status" value="1"/>
</dbReference>
<comment type="function">
    <text evidence="5">Involved in endoplasmic reticulum-associated protein degradation (ERAD). Acts as a platform to recruit both UBQLN1 and VCP to the ER during ERAD.</text>
</comment>
<comment type="subcellular location">
    <subcellularLocation>
        <location evidence="1">Endoplasmic reticulum membrane</location>
        <topology evidence="1">Peripheral membrane protein</topology>
    </subcellularLocation>
</comment>
<dbReference type="EMBL" id="JAANBB010000100">
    <property type="protein sequence ID" value="KAF7550369.1"/>
    <property type="molecule type" value="Genomic_DNA"/>
</dbReference>
<dbReference type="Gene3D" id="3.40.30.10">
    <property type="entry name" value="Glutaredoxin"/>
    <property type="match status" value="1"/>
</dbReference>
<feature type="compositionally biased region" description="Low complexity" evidence="6">
    <location>
        <begin position="112"/>
        <end position="125"/>
    </location>
</feature>
<evidence type="ECO:0000256" key="5">
    <source>
        <dbReference type="ARBA" id="ARBA00046062"/>
    </source>
</evidence>
<dbReference type="SUPFAM" id="SSF52833">
    <property type="entry name" value="Thioredoxin-like"/>
    <property type="match status" value="1"/>
</dbReference>
<dbReference type="SMART" id="SM00166">
    <property type="entry name" value="UBX"/>
    <property type="match status" value="1"/>
</dbReference>
<dbReference type="InterPro" id="IPR001012">
    <property type="entry name" value="UBX_dom"/>
</dbReference>
<feature type="domain" description="UBX" evidence="7">
    <location>
        <begin position="273"/>
        <end position="354"/>
    </location>
</feature>
<evidence type="ECO:0000259" key="7">
    <source>
        <dbReference type="PROSITE" id="PS50033"/>
    </source>
</evidence>